<comment type="caution">
    <text evidence="4">The sequence shown here is derived from an EMBL/GenBank/DDBJ whole genome shotgun (WGS) entry which is preliminary data.</text>
</comment>
<dbReference type="AlphaFoldDB" id="A0A1Q9EL20"/>
<dbReference type="SUPFAM" id="SSF54791">
    <property type="entry name" value="Eukaryotic type KH-domain (KH-domain type I)"/>
    <property type="match status" value="1"/>
</dbReference>
<accession>A0A1Q9EL20</accession>
<proteinExistence type="predicted"/>
<protein>
    <recommendedName>
        <fullName evidence="3">K Homology domain-containing protein</fullName>
    </recommendedName>
</protein>
<keyword evidence="1" id="KW-0694">RNA-binding</keyword>
<name>A0A1Q9EL20_SYMMI</name>
<evidence type="ECO:0000256" key="2">
    <source>
        <dbReference type="SAM" id="MobiDB-lite"/>
    </source>
</evidence>
<dbReference type="EMBL" id="LSRX01000124">
    <property type="protein sequence ID" value="OLQ08139.1"/>
    <property type="molecule type" value="Genomic_DNA"/>
</dbReference>
<dbReference type="OrthoDB" id="431192at2759"/>
<sequence>MSQLDRVETQSDWASQADAVAESMALTTAVTKDLNAFAETQVVPTTPPQSTPKSPLESTGDEKTKANDAALSALASTKSKEEALASTKSKEGAPSASTKSGEGAPSASPKSQEGPASASKQPVAGAVKLTDESMLQARKAFAEHHGLLLENVTPDMIHGDASGAVFWATKGLNLSARGPAAQAMGRAIKHRPEIKELYMTLLDNEKVKFRAAWAATRDWDFVSVERSTVSSYRKRKEEVGVFRTQLQLENILGGADHELAKQQAANYISMCLRPDLKEFCWSYNDWLKADTYLWVESLVSTSCQTEWINKVTIQSQDNVASSWTEKLEYCKAVRVFAAENDVAIKDITQDMLEGHELGIKGLAALYSSTPKAQPQPGGDGTCSKPVLAAPAAAAPSAAKAKAKAKGKAKGPSEGDAQGDDPMQGSVSTLPPADDEKNNNKKPKKTGGSKANTTTKKEKELKEFLAMETQSDHTMSSLTADMGKDPAAWSWARDFVEAYKGFRKDILQLYADNEFFRQAKVAALSSKETTRLRKAYPDGDYVAKLCEFACQLGPKIQGMYDCTVKIRQMADAHANAVAPPKPSSKGVSCCGFEALLELKEKVPLPLPATSTPAEVNTGGAYREIPTPGNLIGGLMGRGGATITGIRKNHPGVTIKVNQPAGASMASIIITGDPKMVPSAEVAVVEDSWGGCPIYAGGIIAMVSEDVPCTVDYQWCGEQGELLSLRLDESLVTLAWRRPTKDHDLFDAELMTIATATTAAGEAWLCLVDHNLLAEEAAYAAGMSVIAPVDEQGVPIPRRWNGERAIDWGLTNDGLHKFQTSFGAEKCGDHKMLHVRGCFPHQRAPTWTLKGSSSLAKPEAVRRKQWRSWIAEGFVAPDLEEHRGVEDQWTALCNKAVAAFQHANRRAGELGRPPGRNAGVRGGLPVVVPGSIQYAAKMTTSKVRQLENFPGRVPKYNRRWASGHHDVRLLNKIHSTWPGCVPKESDLKVLPERVQQCLQAERQKRRAQNLSSWRKRMELCGKECTRWLHDRNPVLPPAVSRAQGGQVLVASNTNESLESIRKFWNKIWQRNEQPEFMDESKRRAHRTPPVWENYEGPITAEELFYQARRKPTGAPGPDHWTAEEVGHLPLEFWKSFVVALRRWEAINEFPEGWRHARMVCIPKDAISADMTHVPDDRMRPLHIFSVFYRVLSSCWARRASTRAWLSQNAPDYMFGGILGREAPAAVMALQAAFDVDEAALLTMDFAN</sequence>
<feature type="compositionally biased region" description="Basic and acidic residues" evidence="2">
    <location>
        <begin position="78"/>
        <end position="91"/>
    </location>
</feature>
<reference evidence="4 5" key="1">
    <citation type="submission" date="2016-02" db="EMBL/GenBank/DDBJ databases">
        <title>Genome analysis of coral dinoflagellate symbionts highlights evolutionary adaptations to a symbiotic lifestyle.</title>
        <authorList>
            <person name="Aranda M."/>
            <person name="Li Y."/>
            <person name="Liew Y.J."/>
            <person name="Baumgarten S."/>
            <person name="Simakov O."/>
            <person name="Wilson M."/>
            <person name="Piel J."/>
            <person name="Ashoor H."/>
            <person name="Bougouffa S."/>
            <person name="Bajic V.B."/>
            <person name="Ryu T."/>
            <person name="Ravasi T."/>
            <person name="Bayer T."/>
            <person name="Micklem G."/>
            <person name="Kim H."/>
            <person name="Bhak J."/>
            <person name="Lajeunesse T.C."/>
            <person name="Voolstra C.R."/>
        </authorList>
    </citation>
    <scope>NUCLEOTIDE SEQUENCE [LARGE SCALE GENOMIC DNA]</scope>
    <source>
        <strain evidence="4 5">CCMP2467</strain>
    </source>
</reference>
<dbReference type="Proteomes" id="UP000186817">
    <property type="component" value="Unassembled WGS sequence"/>
</dbReference>
<evidence type="ECO:0000313" key="4">
    <source>
        <dbReference type="EMBL" id="OLQ08139.1"/>
    </source>
</evidence>
<feature type="domain" description="K Homology" evidence="3">
    <location>
        <begin position="623"/>
        <end position="681"/>
    </location>
</feature>
<dbReference type="InterPro" id="IPR036612">
    <property type="entry name" value="KH_dom_type_1_sf"/>
</dbReference>
<feature type="region of interest" description="Disordered" evidence="2">
    <location>
        <begin position="39"/>
        <end position="123"/>
    </location>
</feature>
<organism evidence="4 5">
    <name type="scientific">Symbiodinium microadriaticum</name>
    <name type="common">Dinoflagellate</name>
    <name type="synonym">Zooxanthella microadriatica</name>
    <dbReference type="NCBI Taxonomy" id="2951"/>
    <lineage>
        <taxon>Eukaryota</taxon>
        <taxon>Sar</taxon>
        <taxon>Alveolata</taxon>
        <taxon>Dinophyceae</taxon>
        <taxon>Suessiales</taxon>
        <taxon>Symbiodiniaceae</taxon>
        <taxon>Symbiodinium</taxon>
    </lineage>
</organism>
<gene>
    <name evidence="4" type="ORF">AK812_SmicGene8405</name>
</gene>
<dbReference type="PROSITE" id="PS50084">
    <property type="entry name" value="KH_TYPE_1"/>
    <property type="match status" value="1"/>
</dbReference>
<dbReference type="Gene3D" id="3.30.1370.10">
    <property type="entry name" value="K Homology domain, type 1"/>
    <property type="match status" value="1"/>
</dbReference>
<evidence type="ECO:0000313" key="5">
    <source>
        <dbReference type="Proteomes" id="UP000186817"/>
    </source>
</evidence>
<dbReference type="Pfam" id="PF00013">
    <property type="entry name" value="KH_1"/>
    <property type="match status" value="1"/>
</dbReference>
<dbReference type="GO" id="GO:0003723">
    <property type="term" value="F:RNA binding"/>
    <property type="evidence" value="ECO:0007669"/>
    <property type="project" value="UniProtKB-UniRule"/>
</dbReference>
<evidence type="ECO:0000259" key="3">
    <source>
        <dbReference type="Pfam" id="PF00013"/>
    </source>
</evidence>
<dbReference type="InterPro" id="IPR004088">
    <property type="entry name" value="KH_dom_type_1"/>
</dbReference>
<evidence type="ECO:0000256" key="1">
    <source>
        <dbReference type="PROSITE-ProRule" id="PRU00117"/>
    </source>
</evidence>
<feature type="region of interest" description="Disordered" evidence="2">
    <location>
        <begin position="398"/>
        <end position="456"/>
    </location>
</feature>
<keyword evidence="5" id="KW-1185">Reference proteome</keyword>